<evidence type="ECO:0000256" key="2">
    <source>
        <dbReference type="ARBA" id="ARBA00022692"/>
    </source>
</evidence>
<feature type="transmembrane region" description="Helical" evidence="9">
    <location>
        <begin position="951"/>
        <end position="970"/>
    </location>
</feature>
<proteinExistence type="predicted"/>
<dbReference type="FunFam" id="1.20.1110.10:FF:000015">
    <property type="entry name" value="Sodium ion P-type ATPase"/>
    <property type="match status" value="1"/>
</dbReference>
<dbReference type="InterPro" id="IPR006068">
    <property type="entry name" value="ATPase_P-typ_cation-transptr_C"/>
</dbReference>
<keyword evidence="6 9" id="KW-1133">Transmembrane helix</keyword>
<evidence type="ECO:0000256" key="9">
    <source>
        <dbReference type="SAM" id="Phobius"/>
    </source>
</evidence>
<evidence type="ECO:0000256" key="4">
    <source>
        <dbReference type="ARBA" id="ARBA00022840"/>
    </source>
</evidence>
<dbReference type="Gene3D" id="2.70.150.10">
    <property type="entry name" value="Calcium-transporting ATPase, cytoplasmic transduction domain A"/>
    <property type="match status" value="1"/>
</dbReference>
<dbReference type="EMBL" id="CM032182">
    <property type="protein sequence ID" value="KAG7096419.1"/>
    <property type="molecule type" value="Genomic_DNA"/>
</dbReference>
<evidence type="ECO:0000313" key="11">
    <source>
        <dbReference type="EMBL" id="KAG7096419.1"/>
    </source>
</evidence>
<evidence type="ECO:0000313" key="12">
    <source>
        <dbReference type="Proteomes" id="UP001049176"/>
    </source>
</evidence>
<dbReference type="Pfam" id="PF00689">
    <property type="entry name" value="Cation_ATPase_C"/>
    <property type="match status" value="1"/>
</dbReference>
<gene>
    <name evidence="11" type="ORF">E1B28_003858</name>
</gene>
<dbReference type="GO" id="GO:0016020">
    <property type="term" value="C:membrane"/>
    <property type="evidence" value="ECO:0007669"/>
    <property type="project" value="UniProtKB-SubCell"/>
</dbReference>
<dbReference type="SUPFAM" id="SSF81653">
    <property type="entry name" value="Calcium ATPase, transduction domain A"/>
    <property type="match status" value="1"/>
</dbReference>
<feature type="transmembrane region" description="Helical" evidence="9">
    <location>
        <begin position="300"/>
        <end position="321"/>
    </location>
</feature>
<dbReference type="PROSITE" id="PS00154">
    <property type="entry name" value="ATPASE_E1_E2"/>
    <property type="match status" value="1"/>
</dbReference>
<dbReference type="GeneID" id="66072934"/>
<feature type="region of interest" description="Disordered" evidence="8">
    <location>
        <begin position="1"/>
        <end position="28"/>
    </location>
</feature>
<dbReference type="Proteomes" id="UP001049176">
    <property type="component" value="Chromosome 2"/>
</dbReference>
<dbReference type="FunFam" id="3.40.50.1000:FF:000193">
    <property type="entry name" value="Plasma membrane calcium-transporting ATPase 2"/>
    <property type="match status" value="1"/>
</dbReference>
<feature type="transmembrane region" description="Helical" evidence="9">
    <location>
        <begin position="84"/>
        <end position="102"/>
    </location>
</feature>
<dbReference type="InterPro" id="IPR023214">
    <property type="entry name" value="HAD_sf"/>
</dbReference>
<feature type="transmembrane region" description="Helical" evidence="9">
    <location>
        <begin position="991"/>
        <end position="1009"/>
    </location>
</feature>
<dbReference type="SUPFAM" id="SSF56784">
    <property type="entry name" value="HAD-like"/>
    <property type="match status" value="1"/>
</dbReference>
<evidence type="ECO:0000256" key="1">
    <source>
        <dbReference type="ARBA" id="ARBA00004141"/>
    </source>
</evidence>
<dbReference type="InterPro" id="IPR059000">
    <property type="entry name" value="ATPase_P-type_domA"/>
</dbReference>
<keyword evidence="3" id="KW-0547">Nucleotide-binding</keyword>
<dbReference type="SFLD" id="SFLDF00027">
    <property type="entry name" value="p-type_atpase"/>
    <property type="match status" value="1"/>
</dbReference>
<name>A0A9P8ABP5_9AGAR</name>
<dbReference type="Pfam" id="PF00122">
    <property type="entry name" value="E1-E2_ATPase"/>
    <property type="match status" value="1"/>
</dbReference>
<comment type="subcellular location">
    <subcellularLocation>
        <location evidence="1">Membrane</location>
        <topology evidence="1">Multi-pass membrane protein</topology>
    </subcellularLocation>
</comment>
<dbReference type="InterPro" id="IPR018303">
    <property type="entry name" value="ATPase_P-typ_P_site"/>
</dbReference>
<dbReference type="InterPro" id="IPR023299">
    <property type="entry name" value="ATPase_P-typ_cyto_dom_N"/>
</dbReference>
<dbReference type="RefSeq" id="XP_043012889.1">
    <property type="nucleotide sequence ID" value="XM_043148297.1"/>
</dbReference>
<dbReference type="GO" id="GO:0030001">
    <property type="term" value="P:metal ion transport"/>
    <property type="evidence" value="ECO:0007669"/>
    <property type="project" value="UniProtKB-ARBA"/>
</dbReference>
<keyword evidence="12" id="KW-1185">Reference proteome</keyword>
<feature type="transmembrane region" description="Helical" evidence="9">
    <location>
        <begin position="327"/>
        <end position="350"/>
    </location>
</feature>
<organism evidence="11 12">
    <name type="scientific">Marasmius oreades</name>
    <name type="common">fairy-ring Marasmius</name>
    <dbReference type="NCBI Taxonomy" id="181124"/>
    <lineage>
        <taxon>Eukaryota</taxon>
        <taxon>Fungi</taxon>
        <taxon>Dikarya</taxon>
        <taxon>Basidiomycota</taxon>
        <taxon>Agaricomycotina</taxon>
        <taxon>Agaricomycetes</taxon>
        <taxon>Agaricomycetidae</taxon>
        <taxon>Agaricales</taxon>
        <taxon>Marasmiineae</taxon>
        <taxon>Marasmiaceae</taxon>
        <taxon>Marasmius</taxon>
    </lineage>
</organism>
<dbReference type="InterPro" id="IPR001757">
    <property type="entry name" value="P_typ_ATPase"/>
</dbReference>
<sequence>MKKASYQPRNGRTSHTSTKPSTNRLQDVLSPYTRNAPEVVKHLNSRGLDGLSHRDATVRLEEYGENVLDGGGGTSVLKVLVRQVANALTLVLVAAMALSYGVQDWVEGAVITAVIAINVIVGFFQEYKAEKSMDALRSLSSPTANVIRDGEPVSVPARNVVPGDIVNIKMGDVVPADLRLISVLNLEIDEALLTGEALPVQKNTDAMKVEVESTGEASTIGVGDLLNMAFASTVVTKGRGCGVVVATGMQTQVGGIAFSMSKSRPDGKEELPKSIRIYEKIMTLAGLRTGTPLQIKLSKLAYVLLVAAIILTIVVFGIAKFEISTEVAVYAIALAIGVIPEGLIAVLTITMSAGTIRMAKEHVIVRRLNALEALGGITDICSDKTGTLTQGKMIVKKVWIPSSDSSPREFDVESTSGALNPEGRVLEGHDEKQVVIDPIGMDSGLKELVTVASLCNVASITKDKENDNVWTSTGDPTEVALQVFAHKLQMGRPYLIVDSVLNSSDGDTIDTVLDEKNCPTQSSKRYQLKNEFPFDSSLKRMSTVYVDLLHPLQPLFLLKGAVERVLDASTLYLKNGKVAGLTQKDDVITNAEVAPLDEAARNVILTSVEDIAAQGLRVLALASRRFDLRGDIEEKDPLGCLVREEVERDFVFLGLVGIYDPPRPESISAVRACKEAGITVHMLTGDHAATATAIAKELKIVEPDAPKGVIMHATEFNKLTNQEIDALPALPLVIARCSPETKVRMIEAGHRRGKYLAMTGDGVNDAPALSLAPVGIAMGMAGSDVAKDASDLVLTDDNFDSIRSAIREGRRLFDNIQRFILHLLTVNVGEVLLLVIGLAFKDHHGESVFPLSPLAVLWINMITSSAPAFGLGLEKASVNVMKRPPHSMKDGIFTWPVIIDVIFYGVIMGATSMFSWVAVMYGGFDGRLGSDCNEATDLGACSPVFRARSTVFATLIFDILFYSWELMSLDRPLANMTPGQPFWVDLWGNQVLFWSVIIGCASVPLTIYIPGLNTKVFHQTAITWEWGVVVGMTFVFVVSCELWKALVRGKSWYAKLARSEEQSTVVTQRPVGDYEA</sequence>
<evidence type="ECO:0000256" key="8">
    <source>
        <dbReference type="SAM" id="MobiDB-lite"/>
    </source>
</evidence>
<dbReference type="InterPro" id="IPR004014">
    <property type="entry name" value="ATPase_P-typ_cation-transptr_N"/>
</dbReference>
<dbReference type="SUPFAM" id="SSF81660">
    <property type="entry name" value="Metal cation-transporting ATPase, ATP-binding domain N"/>
    <property type="match status" value="1"/>
</dbReference>
<dbReference type="SFLD" id="SFLDS00003">
    <property type="entry name" value="Haloacid_Dehalogenase"/>
    <property type="match status" value="1"/>
</dbReference>
<dbReference type="AlphaFoldDB" id="A0A9P8ABP5"/>
<dbReference type="GO" id="GO:0005524">
    <property type="term" value="F:ATP binding"/>
    <property type="evidence" value="ECO:0007669"/>
    <property type="project" value="UniProtKB-KW"/>
</dbReference>
<dbReference type="KEGG" id="more:E1B28_003858"/>
<dbReference type="FunFam" id="1.20.1110.10:FF:000020">
    <property type="entry name" value="Sodium ion P-type ATPase"/>
    <property type="match status" value="1"/>
</dbReference>
<accession>A0A9P8ABP5</accession>
<evidence type="ECO:0000259" key="10">
    <source>
        <dbReference type="SMART" id="SM00831"/>
    </source>
</evidence>
<evidence type="ECO:0000256" key="6">
    <source>
        <dbReference type="ARBA" id="ARBA00022989"/>
    </source>
</evidence>
<feature type="transmembrane region" description="Helical" evidence="9">
    <location>
        <begin position="108"/>
        <end position="127"/>
    </location>
</feature>
<dbReference type="SFLD" id="SFLDG00002">
    <property type="entry name" value="C1.7:_P-type_atpase_like"/>
    <property type="match status" value="1"/>
</dbReference>
<feature type="transmembrane region" description="Helical" evidence="9">
    <location>
        <begin position="1021"/>
        <end position="1043"/>
    </location>
</feature>
<protein>
    <recommendedName>
        <fullName evidence="10">Cation-transporting P-type ATPase N-terminal domain-containing protein</fullName>
    </recommendedName>
</protein>
<keyword evidence="4" id="KW-0067">ATP-binding</keyword>
<keyword evidence="2 9" id="KW-0812">Transmembrane</keyword>
<feature type="compositionally biased region" description="Polar residues" evidence="8">
    <location>
        <begin position="7"/>
        <end position="25"/>
    </location>
</feature>
<evidence type="ECO:0000256" key="5">
    <source>
        <dbReference type="ARBA" id="ARBA00022967"/>
    </source>
</evidence>
<feature type="transmembrane region" description="Helical" evidence="9">
    <location>
        <begin position="893"/>
        <end position="919"/>
    </location>
</feature>
<feature type="transmembrane region" description="Helical" evidence="9">
    <location>
        <begin position="852"/>
        <end position="873"/>
    </location>
</feature>
<dbReference type="InterPro" id="IPR036412">
    <property type="entry name" value="HAD-like_sf"/>
</dbReference>
<dbReference type="Gene3D" id="3.40.50.1000">
    <property type="entry name" value="HAD superfamily/HAD-like"/>
    <property type="match status" value="1"/>
</dbReference>
<dbReference type="Pfam" id="PF13246">
    <property type="entry name" value="Cation_ATPase"/>
    <property type="match status" value="1"/>
</dbReference>
<evidence type="ECO:0000256" key="7">
    <source>
        <dbReference type="ARBA" id="ARBA00023136"/>
    </source>
</evidence>
<dbReference type="OrthoDB" id="3352408at2759"/>
<dbReference type="Gene3D" id="1.20.1110.10">
    <property type="entry name" value="Calcium-transporting ATPase, transmembrane domain"/>
    <property type="match status" value="1"/>
</dbReference>
<dbReference type="PRINTS" id="PR00120">
    <property type="entry name" value="HATPASE"/>
</dbReference>
<feature type="domain" description="Cation-transporting P-type ATPase N-terminal" evidence="10">
    <location>
        <begin position="30"/>
        <end position="104"/>
    </location>
</feature>
<dbReference type="Gene3D" id="3.40.1110.10">
    <property type="entry name" value="Calcium-transporting ATPase, cytoplasmic domain N"/>
    <property type="match status" value="1"/>
</dbReference>
<keyword evidence="7 9" id="KW-0472">Membrane</keyword>
<dbReference type="SUPFAM" id="SSF81665">
    <property type="entry name" value="Calcium ATPase, transmembrane domain M"/>
    <property type="match status" value="1"/>
</dbReference>
<comment type="caution">
    <text evidence="11">The sequence shown here is derived from an EMBL/GenBank/DDBJ whole genome shotgun (WGS) entry which is preliminary data.</text>
</comment>
<dbReference type="InterPro" id="IPR023298">
    <property type="entry name" value="ATPase_P-typ_TM_dom_sf"/>
</dbReference>
<dbReference type="PRINTS" id="PR00119">
    <property type="entry name" value="CATATPASE"/>
</dbReference>
<keyword evidence="5" id="KW-1278">Translocase</keyword>
<dbReference type="InterPro" id="IPR044492">
    <property type="entry name" value="P_typ_ATPase_HD_dom"/>
</dbReference>
<reference evidence="11" key="1">
    <citation type="journal article" date="2021" name="Genome Biol. Evol.">
        <title>The assembled and annotated genome of the fairy-ring fungus Marasmius oreades.</title>
        <authorList>
            <person name="Hiltunen M."/>
            <person name="Ament-Velasquez S.L."/>
            <person name="Johannesson H."/>
        </authorList>
    </citation>
    <scope>NUCLEOTIDE SEQUENCE</scope>
    <source>
        <strain evidence="11">03SP1</strain>
    </source>
</reference>
<dbReference type="GO" id="GO:0016887">
    <property type="term" value="F:ATP hydrolysis activity"/>
    <property type="evidence" value="ECO:0007669"/>
    <property type="project" value="InterPro"/>
</dbReference>
<dbReference type="NCBIfam" id="TIGR01494">
    <property type="entry name" value="ATPase_P-type"/>
    <property type="match status" value="3"/>
</dbReference>
<dbReference type="SMART" id="SM00831">
    <property type="entry name" value="Cation_ATPase_N"/>
    <property type="match status" value="1"/>
</dbReference>
<dbReference type="PANTHER" id="PTHR42861">
    <property type="entry name" value="CALCIUM-TRANSPORTING ATPASE"/>
    <property type="match status" value="1"/>
</dbReference>
<dbReference type="Pfam" id="PF00690">
    <property type="entry name" value="Cation_ATPase_N"/>
    <property type="match status" value="1"/>
</dbReference>
<feature type="transmembrane region" description="Helical" evidence="9">
    <location>
        <begin position="819"/>
        <end position="840"/>
    </location>
</feature>
<evidence type="ECO:0000256" key="3">
    <source>
        <dbReference type="ARBA" id="ARBA00022741"/>
    </source>
</evidence>
<dbReference type="InterPro" id="IPR008250">
    <property type="entry name" value="ATPase_P-typ_transduc_dom_A_sf"/>
</dbReference>